<dbReference type="SMART" id="SM00450">
    <property type="entry name" value="RHOD"/>
    <property type="match status" value="1"/>
</dbReference>
<dbReference type="InterPro" id="IPR001307">
    <property type="entry name" value="Thiosulphate_STrfase_CS"/>
</dbReference>
<proteinExistence type="inferred from homology"/>
<dbReference type="PROSITE" id="PS50206">
    <property type="entry name" value="RHODANESE_3"/>
    <property type="match status" value="1"/>
</dbReference>
<dbReference type="PROSITE" id="PS00380">
    <property type="entry name" value="RHODANESE_1"/>
    <property type="match status" value="1"/>
</dbReference>
<dbReference type="OrthoDB" id="9800872at2"/>
<dbReference type="InterPro" id="IPR001763">
    <property type="entry name" value="Rhodanese-like_dom"/>
</dbReference>
<dbReference type="SUPFAM" id="SSF64307">
    <property type="entry name" value="SirA-like"/>
    <property type="match status" value="1"/>
</dbReference>
<dbReference type="PROSITE" id="PS01148">
    <property type="entry name" value="UPF0033"/>
    <property type="match status" value="1"/>
</dbReference>
<evidence type="ECO:0000313" key="3">
    <source>
        <dbReference type="EMBL" id="TNJ65868.1"/>
    </source>
</evidence>
<dbReference type="Gene3D" id="3.30.110.40">
    <property type="entry name" value="TusA-like domain"/>
    <property type="match status" value="1"/>
</dbReference>
<dbReference type="PANTHER" id="PTHR33279:SF6">
    <property type="entry name" value="SULFUR CARRIER PROTEIN YEDF-RELATED"/>
    <property type="match status" value="1"/>
</dbReference>
<dbReference type="Gene3D" id="3.40.250.10">
    <property type="entry name" value="Rhodanese-like domain"/>
    <property type="match status" value="1"/>
</dbReference>
<dbReference type="Pfam" id="PF01206">
    <property type="entry name" value="TusA"/>
    <property type="match status" value="1"/>
</dbReference>
<evidence type="ECO:0000256" key="1">
    <source>
        <dbReference type="ARBA" id="ARBA00008984"/>
    </source>
</evidence>
<organism evidence="3 4">
    <name type="scientific">Paenibacillus hemerocallicola</name>
    <dbReference type="NCBI Taxonomy" id="1172614"/>
    <lineage>
        <taxon>Bacteria</taxon>
        <taxon>Bacillati</taxon>
        <taxon>Bacillota</taxon>
        <taxon>Bacilli</taxon>
        <taxon>Bacillales</taxon>
        <taxon>Paenibacillaceae</taxon>
        <taxon>Paenibacillus</taxon>
    </lineage>
</organism>
<dbReference type="PANTHER" id="PTHR33279">
    <property type="entry name" value="SULFUR CARRIER PROTEIN YEDF-RELATED"/>
    <property type="match status" value="1"/>
</dbReference>
<comment type="caution">
    <text evidence="3">The sequence shown here is derived from an EMBL/GenBank/DDBJ whole genome shotgun (WGS) entry which is preliminary data.</text>
</comment>
<dbReference type="GO" id="GO:0004792">
    <property type="term" value="F:thiosulfate-cyanide sulfurtransferase activity"/>
    <property type="evidence" value="ECO:0007669"/>
    <property type="project" value="InterPro"/>
</dbReference>
<dbReference type="CDD" id="cd00158">
    <property type="entry name" value="RHOD"/>
    <property type="match status" value="1"/>
</dbReference>
<reference evidence="3 4" key="1">
    <citation type="submission" date="2019-05" db="EMBL/GenBank/DDBJ databases">
        <title>We sequenced the genome of Paenibacillus hemerocallicola KCTC 33185 for further insight into its adaptation and study the phylogeny of Paenibacillus.</title>
        <authorList>
            <person name="Narsing Rao M.P."/>
        </authorList>
    </citation>
    <scope>NUCLEOTIDE SEQUENCE [LARGE SCALE GENOMIC DNA]</scope>
    <source>
        <strain evidence="3 4">KCTC 33185</strain>
    </source>
</reference>
<dbReference type="EMBL" id="VDCQ01000015">
    <property type="protein sequence ID" value="TNJ65868.1"/>
    <property type="molecule type" value="Genomic_DNA"/>
</dbReference>
<dbReference type="InterPro" id="IPR036873">
    <property type="entry name" value="Rhodanese-like_dom_sf"/>
</dbReference>
<comment type="similarity">
    <text evidence="1">Belongs to the sulfur carrier protein TusA family.</text>
</comment>
<dbReference type="Proteomes" id="UP000307943">
    <property type="component" value="Unassembled WGS sequence"/>
</dbReference>
<protein>
    <recommendedName>
        <fullName evidence="2">Rhodanese domain-containing protein</fullName>
    </recommendedName>
</protein>
<sequence length="193" mass="20999">MTAPEIKTDLMLDCKGLACPMPIVQTRKAIERLEAGQVMEIQATDKGSLADLRAWAAKTGHQYLGTIQEGDVLKHYLRKASPGDAKEQTIFPHIVANEALRHMLGQGEAIVVLDVREPAEYAFGHIPGAMSIPLGELESRLTELDPEQVVHVICRTGMRSDLACQLLADKSFGRVSNVVPGMSGWNGAVERSV</sequence>
<dbReference type="AlphaFoldDB" id="A0A5C4T9Z0"/>
<dbReference type="CDD" id="cd00291">
    <property type="entry name" value="SirA_YedF_YeeD"/>
    <property type="match status" value="1"/>
</dbReference>
<dbReference type="InterPro" id="IPR036868">
    <property type="entry name" value="TusA-like_sf"/>
</dbReference>
<evidence type="ECO:0000259" key="2">
    <source>
        <dbReference type="PROSITE" id="PS50206"/>
    </source>
</evidence>
<dbReference type="RefSeq" id="WP_139602668.1">
    <property type="nucleotide sequence ID" value="NZ_VDCQ01000015.1"/>
</dbReference>
<accession>A0A5C4T9Z0</accession>
<gene>
    <name evidence="3" type="ORF">FE784_13190</name>
</gene>
<name>A0A5C4T9Z0_9BACL</name>
<dbReference type="Pfam" id="PF00581">
    <property type="entry name" value="Rhodanese"/>
    <property type="match status" value="1"/>
</dbReference>
<feature type="domain" description="Rhodanese" evidence="2">
    <location>
        <begin position="106"/>
        <end position="191"/>
    </location>
</feature>
<dbReference type="SUPFAM" id="SSF52821">
    <property type="entry name" value="Rhodanese/Cell cycle control phosphatase"/>
    <property type="match status" value="1"/>
</dbReference>
<dbReference type="InterPro" id="IPR001455">
    <property type="entry name" value="TusA-like"/>
</dbReference>
<keyword evidence="4" id="KW-1185">Reference proteome</keyword>
<evidence type="ECO:0000313" key="4">
    <source>
        <dbReference type="Proteomes" id="UP000307943"/>
    </source>
</evidence>